<keyword evidence="3" id="KW-1185">Reference proteome</keyword>
<proteinExistence type="predicted"/>
<dbReference type="Pfam" id="PF04978">
    <property type="entry name" value="MST"/>
    <property type="match status" value="1"/>
</dbReference>
<protein>
    <submittedName>
        <fullName evidence="2">DinB family protein</fullName>
    </submittedName>
</protein>
<feature type="region of interest" description="Disordered" evidence="1">
    <location>
        <begin position="95"/>
        <end position="116"/>
    </location>
</feature>
<sequence length="193" mass="20820">MNTMPDGRPVPPPHADERTMLESWLDFHRATLALKCRGLDDEQIRTASVPPSSMTLLGLVRHLEGVERHWFQEVFAGEAVDLGDLMHRDGGFALDAEEGDSARTGTGEPGGPGARGGITEALDAWRATVDRNRALSAAAPLDAPGRLTAAEAAMAGSDTVSLRWILVHMIEEYARHNGHADLIRERIDGVTGP</sequence>
<gene>
    <name evidence="2" type="ORF">ACFFTU_10490</name>
</gene>
<dbReference type="EMBL" id="JBHMCR010000005">
    <property type="protein sequence ID" value="MFB9520374.1"/>
    <property type="molecule type" value="Genomic_DNA"/>
</dbReference>
<dbReference type="RefSeq" id="WP_380836875.1">
    <property type="nucleotide sequence ID" value="NZ_JBHMCR010000005.1"/>
</dbReference>
<dbReference type="InterPro" id="IPR007061">
    <property type="entry name" value="MST-like"/>
</dbReference>
<dbReference type="InterPro" id="IPR034660">
    <property type="entry name" value="DinB/YfiT-like"/>
</dbReference>
<dbReference type="Proteomes" id="UP001589718">
    <property type="component" value="Unassembled WGS sequence"/>
</dbReference>
<evidence type="ECO:0000313" key="3">
    <source>
        <dbReference type="Proteomes" id="UP001589718"/>
    </source>
</evidence>
<dbReference type="Gene3D" id="1.20.120.450">
    <property type="entry name" value="dinb family like domain"/>
    <property type="match status" value="1"/>
</dbReference>
<accession>A0ABV5PB86</accession>
<reference evidence="2 3" key="1">
    <citation type="submission" date="2024-09" db="EMBL/GenBank/DDBJ databases">
        <authorList>
            <person name="Sun Q."/>
            <person name="Mori K."/>
        </authorList>
    </citation>
    <scope>NUCLEOTIDE SEQUENCE [LARGE SCALE GENOMIC DNA]</scope>
    <source>
        <strain evidence="2 3">JCM 4362</strain>
    </source>
</reference>
<evidence type="ECO:0000313" key="2">
    <source>
        <dbReference type="EMBL" id="MFB9520374.1"/>
    </source>
</evidence>
<comment type="caution">
    <text evidence="2">The sequence shown here is derived from an EMBL/GenBank/DDBJ whole genome shotgun (WGS) entry which is preliminary data.</text>
</comment>
<name>A0ABV5PB86_STRCM</name>
<organism evidence="2 3">
    <name type="scientific">Streptomyces cremeus</name>
    <dbReference type="NCBI Taxonomy" id="66881"/>
    <lineage>
        <taxon>Bacteria</taxon>
        <taxon>Bacillati</taxon>
        <taxon>Actinomycetota</taxon>
        <taxon>Actinomycetes</taxon>
        <taxon>Kitasatosporales</taxon>
        <taxon>Streptomycetaceae</taxon>
        <taxon>Streptomyces</taxon>
    </lineage>
</organism>
<feature type="compositionally biased region" description="Gly residues" evidence="1">
    <location>
        <begin position="107"/>
        <end position="116"/>
    </location>
</feature>
<evidence type="ECO:0000256" key="1">
    <source>
        <dbReference type="SAM" id="MobiDB-lite"/>
    </source>
</evidence>
<dbReference type="SUPFAM" id="SSF109854">
    <property type="entry name" value="DinB/YfiT-like putative metalloenzymes"/>
    <property type="match status" value="1"/>
</dbReference>